<evidence type="ECO:0000313" key="13">
    <source>
        <dbReference type="Proteomes" id="UP000283616"/>
    </source>
</evidence>
<keyword evidence="5" id="KW-0998">Cell outer membrane</keyword>
<dbReference type="RefSeq" id="WP_074858601.1">
    <property type="nucleotide sequence ID" value="NZ_AP022660.1"/>
</dbReference>
<dbReference type="Proteomes" id="UP000500882">
    <property type="component" value="Chromosome"/>
</dbReference>
<dbReference type="PROSITE" id="PS51257">
    <property type="entry name" value="PROKAR_LIPOPROTEIN"/>
    <property type="match status" value="1"/>
</dbReference>
<dbReference type="CDD" id="cd08977">
    <property type="entry name" value="SusD"/>
    <property type="match status" value="1"/>
</dbReference>
<evidence type="ECO:0000313" key="11">
    <source>
        <dbReference type="EMBL" id="RHL62958.1"/>
    </source>
</evidence>
<dbReference type="SUPFAM" id="SSF48452">
    <property type="entry name" value="TPR-like"/>
    <property type="match status" value="1"/>
</dbReference>
<dbReference type="Proteomes" id="UP001200544">
    <property type="component" value="Unassembled WGS sequence"/>
</dbReference>
<dbReference type="GO" id="GO:0009279">
    <property type="term" value="C:cell outer membrane"/>
    <property type="evidence" value="ECO:0007669"/>
    <property type="project" value="UniProtKB-SubCell"/>
</dbReference>
<feature type="domain" description="RagB/SusD" evidence="7">
    <location>
        <begin position="398"/>
        <end position="518"/>
    </location>
</feature>
<reference evidence="11 13" key="1">
    <citation type="submission" date="2018-08" db="EMBL/GenBank/DDBJ databases">
        <title>A genome reference for cultivated species of the human gut microbiota.</title>
        <authorList>
            <person name="Zou Y."/>
            <person name="Xue W."/>
            <person name="Luo G."/>
        </authorList>
    </citation>
    <scope>NUCLEOTIDE SEQUENCE [LARGE SCALE GENOMIC DNA]</scope>
    <source>
        <strain evidence="11 13">AF37-12</strain>
    </source>
</reference>
<reference evidence="9 14" key="2">
    <citation type="submission" date="2020-02" db="EMBL/GenBank/DDBJ databases">
        <title>Whole-genome sequencing and comparative analysis of the genomes of Bacteroides thetaiotaomicron and Escherichia coli isolated from a healthy resident in Vietnam.</title>
        <authorList>
            <person name="Mohsin M."/>
            <person name="Tanaka K."/>
            <person name="Kawahara R."/>
            <person name="Kondo S."/>
            <person name="Noguchi H."/>
            <person name="Motooka D."/>
            <person name="Nakamura S."/>
            <person name="Khong D.T."/>
            <person name="Nguyen T.N."/>
            <person name="Tran H.T."/>
            <person name="Yamamoto Y."/>
        </authorList>
    </citation>
    <scope>NUCLEOTIDE SEQUENCE [LARGE SCALE GENOMIC DNA]</scope>
    <source>
        <strain evidence="9 14">F9-2</strain>
    </source>
</reference>
<reference evidence="12" key="3">
    <citation type="submission" date="2021-06" db="EMBL/GenBank/DDBJ databases">
        <title>Interrogation of the integrated mobile genetic elements in gut-associated Bacteroides with a consensus prediction approach.</title>
        <authorList>
            <person name="Campbell D.E."/>
            <person name="Leigh J.R."/>
            <person name="Kim T."/>
            <person name="England W."/>
            <person name="Whitaker R.J."/>
            <person name="Degnan P.H."/>
        </authorList>
    </citation>
    <scope>NUCLEOTIDE SEQUENCE</scope>
    <source>
        <strain evidence="12">VPI-BTDOT2</strain>
    </source>
</reference>
<evidence type="ECO:0000256" key="1">
    <source>
        <dbReference type="ARBA" id="ARBA00004442"/>
    </source>
</evidence>
<accession>A0A1H7TNF7</accession>
<evidence type="ECO:0000313" key="9">
    <source>
        <dbReference type="EMBL" id="BCA49583.1"/>
    </source>
</evidence>
<dbReference type="AlphaFoldDB" id="A0A1H7TNF7"/>
<evidence type="ECO:0000256" key="6">
    <source>
        <dbReference type="SAM" id="SignalP"/>
    </source>
</evidence>
<evidence type="ECO:0000256" key="4">
    <source>
        <dbReference type="ARBA" id="ARBA00023136"/>
    </source>
</evidence>
<dbReference type="EMBL" id="CP083681">
    <property type="protein sequence ID" value="UYU73411.1"/>
    <property type="molecule type" value="Genomic_DNA"/>
</dbReference>
<keyword evidence="4" id="KW-0472">Membrane</keyword>
<dbReference type="InterPro" id="IPR033985">
    <property type="entry name" value="SusD-like_N"/>
</dbReference>
<dbReference type="EMBL" id="AP022660">
    <property type="protein sequence ID" value="BCA49583.1"/>
    <property type="molecule type" value="Genomic_DNA"/>
</dbReference>
<evidence type="ECO:0000313" key="12">
    <source>
        <dbReference type="EMBL" id="UYU73411.1"/>
    </source>
</evidence>
<proteinExistence type="inferred from homology"/>
<name>A0A1H7TNF7_BACT4</name>
<dbReference type="InterPro" id="IPR011990">
    <property type="entry name" value="TPR-like_helical_dom_sf"/>
</dbReference>
<dbReference type="InterPro" id="IPR012944">
    <property type="entry name" value="SusD_RagB_dom"/>
</dbReference>
<dbReference type="EMBL" id="JAHYQA010000001">
    <property type="protein sequence ID" value="MCE9235641.1"/>
    <property type="molecule type" value="Genomic_DNA"/>
</dbReference>
<organism evidence="11 13">
    <name type="scientific">Bacteroides thetaiotaomicron</name>
    <dbReference type="NCBI Taxonomy" id="818"/>
    <lineage>
        <taxon>Bacteria</taxon>
        <taxon>Pseudomonadati</taxon>
        <taxon>Bacteroidota</taxon>
        <taxon>Bacteroidia</taxon>
        <taxon>Bacteroidales</taxon>
        <taxon>Bacteroidaceae</taxon>
        <taxon>Bacteroides</taxon>
    </lineage>
</organism>
<dbReference type="Gene3D" id="1.25.40.390">
    <property type="match status" value="1"/>
</dbReference>
<dbReference type="Pfam" id="PF14322">
    <property type="entry name" value="SusD-like_3"/>
    <property type="match status" value="1"/>
</dbReference>
<evidence type="ECO:0000259" key="8">
    <source>
        <dbReference type="Pfam" id="PF14322"/>
    </source>
</evidence>
<keyword evidence="3 6" id="KW-0732">Signal</keyword>
<feature type="chain" id="PRO_5042685606" evidence="6">
    <location>
        <begin position="31"/>
        <end position="519"/>
    </location>
</feature>
<evidence type="ECO:0000313" key="10">
    <source>
        <dbReference type="EMBL" id="MCE9235641.1"/>
    </source>
</evidence>
<reference evidence="10" key="4">
    <citation type="submission" date="2021-07" db="EMBL/GenBank/DDBJ databases">
        <title>Comparative genomics of Bacteroides fragilis group isolates reveals species-dependent resistance mechanisms and validates clinical tools for resistance prediction.</title>
        <authorList>
            <person name="Wallace M.J."/>
            <person name="Jean S."/>
            <person name="Wallace M.A."/>
            <person name="Carey-Ann B.D."/>
            <person name="Dantas G."/>
        </authorList>
    </citation>
    <scope>NUCLEOTIDE SEQUENCE</scope>
    <source>
        <strain evidence="10">BJH_160</strain>
    </source>
</reference>
<evidence type="ECO:0000256" key="2">
    <source>
        <dbReference type="ARBA" id="ARBA00006275"/>
    </source>
</evidence>
<comment type="similarity">
    <text evidence="2">Belongs to the SusD family.</text>
</comment>
<dbReference type="Pfam" id="PF07980">
    <property type="entry name" value="SusD_RagB"/>
    <property type="match status" value="1"/>
</dbReference>
<comment type="subcellular location">
    <subcellularLocation>
        <location evidence="1">Cell outer membrane</location>
    </subcellularLocation>
</comment>
<evidence type="ECO:0000256" key="3">
    <source>
        <dbReference type="ARBA" id="ARBA00022729"/>
    </source>
</evidence>
<evidence type="ECO:0000259" key="7">
    <source>
        <dbReference type="Pfam" id="PF07980"/>
    </source>
</evidence>
<sequence>MKNYSIIKVNNVATLRLALFSALVCLFLQSCNDFLDVDPKHAASETQQWKTLEDTRSALMGVYGLTRAALADNNTHWICGDLRKGDFTVYKRSDLQAVSDNELNKPYDLLKKVSNWRRFYAVINAASVFMEKAPRTVELDRSYSEQNLKYDIAQVRALRAFAYFYMVRIWGDVPLVTYSYDNGTFPSMPRTDAQTVLSYAKAELLTAIKDLPYQYGTQTNLYYGSYGAQWQGKLFNKLSAYSVLAHICAWQGNYAEAETYSAFIIDHASEINAKYTSITDLTSETGLFYSNASVKGSRILGFNFAHNDNEATQSGHLEQLTLAYPLVQKSYPEIYVSKDSLFSIFTNFDDLRFGIMDTIKYSSYYVQNLNEEIPVFSKIKIIQDGSAKDNDFGVFGSSIVFTRLEDITLLRAEALCALNRSTEAVSYLNMVRTNRGLREVSFKKDFGNNRESLIAEIFEERRRELMGEGWRWYDLVRRQKLMKDNETFLRLISSGGIYWPVSEDIITANSQIEQNEFWK</sequence>
<feature type="signal peptide" evidence="6">
    <location>
        <begin position="1"/>
        <end position="30"/>
    </location>
</feature>
<feature type="domain" description="SusD-like N-terminal" evidence="8">
    <location>
        <begin position="33"/>
        <end position="216"/>
    </location>
</feature>
<dbReference type="Proteomes" id="UP000283616">
    <property type="component" value="Unassembled WGS sequence"/>
</dbReference>
<dbReference type="EMBL" id="QROV01000004">
    <property type="protein sequence ID" value="RHL62958.1"/>
    <property type="molecule type" value="Genomic_DNA"/>
</dbReference>
<protein>
    <submittedName>
        <fullName evidence="11">RagB/SusD family nutrient uptake outer membrane protein</fullName>
    </submittedName>
    <submittedName>
        <fullName evidence="9">Starch-binding protein</fullName>
    </submittedName>
</protein>
<evidence type="ECO:0000256" key="5">
    <source>
        <dbReference type="ARBA" id="ARBA00023237"/>
    </source>
</evidence>
<evidence type="ECO:0000313" key="14">
    <source>
        <dbReference type="Proteomes" id="UP000500882"/>
    </source>
</evidence>
<gene>
    <name evidence="9" type="ORF">BatF92_15250</name>
    <name evidence="11" type="ORF">DW011_04730</name>
    <name evidence="10" type="ORF">K0H07_00495</name>
    <name evidence="12" type="ORF">KQP59_09965</name>
</gene>
<dbReference type="Proteomes" id="UP001156216">
    <property type="component" value="Chromosome"/>
</dbReference>